<dbReference type="RefSeq" id="WP_072841087.1">
    <property type="nucleotide sequence ID" value="NZ_FQVF01000019.1"/>
</dbReference>
<evidence type="ECO:0000256" key="2">
    <source>
        <dbReference type="ARBA" id="ARBA00022723"/>
    </source>
</evidence>
<evidence type="ECO:0000256" key="4">
    <source>
        <dbReference type="PIRSR" id="PIRSR005902-1"/>
    </source>
</evidence>
<name>A0A1M5ILV8_9GAMM</name>
<reference evidence="6" key="1">
    <citation type="submission" date="2016-11" db="EMBL/GenBank/DDBJ databases">
        <authorList>
            <person name="Varghese N."/>
            <person name="Submissions S."/>
        </authorList>
    </citation>
    <scope>NUCLEOTIDE SEQUENCE [LARGE SCALE GENOMIC DNA]</scope>
    <source>
        <strain evidence="6">DSM 16579</strain>
    </source>
</reference>
<dbReference type="Pfam" id="PF01026">
    <property type="entry name" value="TatD_DNase"/>
    <property type="match status" value="1"/>
</dbReference>
<dbReference type="PANTHER" id="PTHR46124">
    <property type="entry name" value="D-AMINOACYL-TRNA DEACYLASE"/>
    <property type="match status" value="1"/>
</dbReference>
<proteinExistence type="inferred from homology"/>
<evidence type="ECO:0000256" key="1">
    <source>
        <dbReference type="ARBA" id="ARBA00009275"/>
    </source>
</evidence>
<feature type="binding site" evidence="4">
    <location>
        <position position="152"/>
    </location>
    <ligand>
        <name>a divalent metal cation</name>
        <dbReference type="ChEBI" id="CHEBI:60240"/>
        <label>2</label>
    </ligand>
</feature>
<feature type="binding site" evidence="4">
    <location>
        <position position="128"/>
    </location>
    <ligand>
        <name>a divalent metal cation</name>
        <dbReference type="ChEBI" id="CHEBI:60240"/>
        <label>2</label>
    </ligand>
</feature>
<comment type="similarity">
    <text evidence="1">Belongs to the metallo-dependent hydrolases superfamily. TatD-type hydrolase family.</text>
</comment>
<evidence type="ECO:0000313" key="6">
    <source>
        <dbReference type="Proteomes" id="UP000184517"/>
    </source>
</evidence>
<dbReference type="FunFam" id="3.20.20.140:FF:000005">
    <property type="entry name" value="TatD family hydrolase"/>
    <property type="match status" value="1"/>
</dbReference>
<evidence type="ECO:0000256" key="3">
    <source>
        <dbReference type="ARBA" id="ARBA00022801"/>
    </source>
</evidence>
<keyword evidence="3" id="KW-0378">Hydrolase</keyword>
<dbReference type="EMBL" id="FQVF01000019">
    <property type="protein sequence ID" value="SHG29308.1"/>
    <property type="molecule type" value="Genomic_DNA"/>
</dbReference>
<protein>
    <submittedName>
        <fullName evidence="5">TatD DNase family protein</fullName>
    </submittedName>
</protein>
<dbReference type="Proteomes" id="UP000184517">
    <property type="component" value="Unassembled WGS sequence"/>
</dbReference>
<dbReference type="GO" id="GO:0005829">
    <property type="term" value="C:cytosol"/>
    <property type="evidence" value="ECO:0007669"/>
    <property type="project" value="TreeGrafter"/>
</dbReference>
<dbReference type="GO" id="GO:0046872">
    <property type="term" value="F:metal ion binding"/>
    <property type="evidence" value="ECO:0007669"/>
    <property type="project" value="UniProtKB-KW"/>
</dbReference>
<dbReference type="PANTHER" id="PTHR46124:SF3">
    <property type="entry name" value="HYDROLASE"/>
    <property type="match status" value="1"/>
</dbReference>
<dbReference type="OrthoDB" id="9810005at2"/>
<dbReference type="InterPro" id="IPR018228">
    <property type="entry name" value="DNase_TatD-rel_CS"/>
</dbReference>
<dbReference type="CDD" id="cd01310">
    <property type="entry name" value="TatD_DNAse"/>
    <property type="match status" value="1"/>
</dbReference>
<dbReference type="STRING" id="1122206.SAMN02745753_03648"/>
<dbReference type="Gene3D" id="3.20.20.140">
    <property type="entry name" value="Metal-dependent hydrolases"/>
    <property type="match status" value="1"/>
</dbReference>
<feature type="binding site" evidence="4">
    <location>
        <position position="6"/>
    </location>
    <ligand>
        <name>a divalent metal cation</name>
        <dbReference type="ChEBI" id="CHEBI:60240"/>
        <label>1</label>
    </ligand>
</feature>
<dbReference type="GO" id="GO:0016788">
    <property type="term" value="F:hydrolase activity, acting on ester bonds"/>
    <property type="evidence" value="ECO:0007669"/>
    <property type="project" value="InterPro"/>
</dbReference>
<keyword evidence="6" id="KW-1185">Reference proteome</keyword>
<dbReference type="InterPro" id="IPR032466">
    <property type="entry name" value="Metal_Hydrolase"/>
</dbReference>
<dbReference type="PROSITE" id="PS01137">
    <property type="entry name" value="TATD_1"/>
    <property type="match status" value="1"/>
</dbReference>
<accession>A0A1M5ILV8</accession>
<dbReference type="InterPro" id="IPR001130">
    <property type="entry name" value="TatD-like"/>
</dbReference>
<keyword evidence="2 4" id="KW-0479">Metal-binding</keyword>
<feature type="binding site" evidence="4">
    <location>
        <position position="202"/>
    </location>
    <ligand>
        <name>a divalent metal cation</name>
        <dbReference type="ChEBI" id="CHEBI:60240"/>
        <label>1</label>
    </ligand>
</feature>
<dbReference type="SUPFAM" id="SSF51556">
    <property type="entry name" value="Metallo-dependent hydrolases"/>
    <property type="match status" value="1"/>
</dbReference>
<organism evidence="5 6">
    <name type="scientific">Marinomonas polaris DSM 16579</name>
    <dbReference type="NCBI Taxonomy" id="1122206"/>
    <lineage>
        <taxon>Bacteria</taxon>
        <taxon>Pseudomonadati</taxon>
        <taxon>Pseudomonadota</taxon>
        <taxon>Gammaproteobacteria</taxon>
        <taxon>Oceanospirillales</taxon>
        <taxon>Oceanospirillaceae</taxon>
        <taxon>Marinomonas</taxon>
    </lineage>
</organism>
<sequence>MFIDSHCHLDFDVFDEQRDSLMLSCLENKVAGFLVPATTFVSWPKLATLIKRYPEWRAAYGLHPYFLAEASLDQIDFLAEQCDTPRVVAVGEIGLDCWPNAVDMRIQLDFFSRQLKIAKSLKLPVILHARKSYDLVFKCLRETGFNDGGVVHAFNGSIEQAKRFIDLGFVLGIGGTVTYPRAHKAHRVLASLSDKAFILETDSPDMPLHGFQGKNNTPLSIPLIAQCVAMIREESEEHIAVQTYDNLLRVFPRWNEDLL</sequence>
<evidence type="ECO:0000313" key="5">
    <source>
        <dbReference type="EMBL" id="SHG29308.1"/>
    </source>
</evidence>
<dbReference type="AlphaFoldDB" id="A0A1M5ILV8"/>
<feature type="binding site" evidence="4">
    <location>
        <position position="92"/>
    </location>
    <ligand>
        <name>a divalent metal cation</name>
        <dbReference type="ChEBI" id="CHEBI:60240"/>
        <label>1</label>
    </ligand>
</feature>
<feature type="binding site" evidence="4">
    <location>
        <position position="8"/>
    </location>
    <ligand>
        <name>a divalent metal cation</name>
        <dbReference type="ChEBI" id="CHEBI:60240"/>
        <label>1</label>
    </ligand>
</feature>
<gene>
    <name evidence="5" type="ORF">SAMN02745753_03648</name>
</gene>
<dbReference type="PIRSF" id="PIRSF005902">
    <property type="entry name" value="DNase_TatD"/>
    <property type="match status" value="1"/>
</dbReference>